<feature type="transmembrane region" description="Helical" evidence="2">
    <location>
        <begin position="86"/>
        <end position="104"/>
    </location>
</feature>
<accession>A0AAG5DQC9</accession>
<evidence type="ECO:0000259" key="3">
    <source>
        <dbReference type="PROSITE" id="PS50026"/>
    </source>
</evidence>
<feature type="disulfide bond" evidence="1">
    <location>
        <begin position="166"/>
        <end position="175"/>
    </location>
</feature>
<dbReference type="GO" id="GO:0007173">
    <property type="term" value="P:epidermal growth factor receptor signaling pathway"/>
    <property type="evidence" value="ECO:0007669"/>
    <property type="project" value="InterPro"/>
</dbReference>
<evidence type="ECO:0000256" key="1">
    <source>
        <dbReference type="PROSITE-ProRule" id="PRU00076"/>
    </source>
</evidence>
<dbReference type="PROSITE" id="PS01186">
    <property type="entry name" value="EGF_2"/>
    <property type="match status" value="1"/>
</dbReference>
<dbReference type="CDD" id="cd12087">
    <property type="entry name" value="TM_EGFR-like"/>
    <property type="match status" value="1"/>
</dbReference>
<dbReference type="GO" id="GO:0005154">
    <property type="term" value="F:epidermal growth factor receptor binding"/>
    <property type="evidence" value="ECO:0007669"/>
    <property type="project" value="InterPro"/>
</dbReference>
<feature type="domain" description="EGF-like" evidence="3">
    <location>
        <begin position="132"/>
        <end position="176"/>
    </location>
</feature>
<dbReference type="SMART" id="SM00181">
    <property type="entry name" value="EGF"/>
    <property type="match status" value="1"/>
</dbReference>
<evidence type="ECO:0000256" key="2">
    <source>
        <dbReference type="SAM" id="Phobius"/>
    </source>
</evidence>
<keyword evidence="5" id="KW-1185">Reference proteome</keyword>
<keyword evidence="1" id="KW-1015">Disulfide bond</keyword>
<proteinExistence type="predicted"/>
<dbReference type="AlphaFoldDB" id="A0AAG5DQC9"/>
<dbReference type="InterPro" id="IPR043403">
    <property type="entry name" value="Gurken/Spitz"/>
</dbReference>
<dbReference type="CDD" id="cd00054">
    <property type="entry name" value="EGF_CA"/>
    <property type="match status" value="1"/>
</dbReference>
<keyword evidence="2" id="KW-1133">Transmembrane helix</keyword>
<name>A0AAG5DQC9_ANOAO</name>
<dbReference type="InterPro" id="IPR000742">
    <property type="entry name" value="EGF"/>
</dbReference>
<sequence>MKQSCVTDYAIRNHAWFRHIVPIHTHEYSVSCRNVKEVRNNRNIINWKHPSSESEVKRSSAAIDFYKFLVRFTGRRRVNKKKLHKLYNRTVSVLAMFLIFSSALRMTDGCSSRTTPKPRPPSSTPRPNITFHTYKCPPAYAAWYCLNDATCFTVKIGDSLLYNCECADGYMGPRCEYKDLDGSYLPTRPRVMLETASIASGAIGSLVLIMIGWCCWCVRRHQRHKKLEKENGVDTVDAPGILQVVHSQQLIRPFGTHHLKTIPMSEALMR</sequence>
<dbReference type="SUPFAM" id="SSF57196">
    <property type="entry name" value="EGF/Laminin"/>
    <property type="match status" value="1"/>
</dbReference>
<keyword evidence="2" id="KW-0812">Transmembrane</keyword>
<keyword evidence="2" id="KW-0472">Membrane</keyword>
<dbReference type="PROSITE" id="PS00022">
    <property type="entry name" value="EGF_1"/>
    <property type="match status" value="1"/>
</dbReference>
<reference evidence="4" key="1">
    <citation type="submission" date="2024-04" db="UniProtKB">
        <authorList>
            <consortium name="EnsemblMetazoa"/>
        </authorList>
    </citation>
    <scope>IDENTIFICATION</scope>
    <source>
        <strain evidence="4">EBRO</strain>
    </source>
</reference>
<dbReference type="GO" id="GO:0048018">
    <property type="term" value="F:receptor ligand activity"/>
    <property type="evidence" value="ECO:0007669"/>
    <property type="project" value="InterPro"/>
</dbReference>
<dbReference type="PANTHER" id="PTHR12332">
    <property type="entry name" value="KEREN-RELATED"/>
    <property type="match status" value="1"/>
</dbReference>
<dbReference type="EnsemblMetazoa" id="ENSAATROPT014512">
    <property type="protein sequence ID" value="ENSAATROPP013230"/>
    <property type="gene ID" value="ENSAATROPG011777"/>
</dbReference>
<dbReference type="Proteomes" id="UP000075880">
    <property type="component" value="Unassembled WGS sequence"/>
</dbReference>
<keyword evidence="1" id="KW-0245">EGF-like domain</keyword>
<dbReference type="PROSITE" id="PS50026">
    <property type="entry name" value="EGF_3"/>
    <property type="match status" value="1"/>
</dbReference>
<protein>
    <recommendedName>
        <fullName evidence="3">EGF-like domain-containing protein</fullName>
    </recommendedName>
</protein>
<dbReference type="PANTHER" id="PTHR12332:SF1">
    <property type="entry name" value="KEREN-RELATED"/>
    <property type="match status" value="1"/>
</dbReference>
<dbReference type="Gene3D" id="2.10.25.10">
    <property type="entry name" value="Laminin"/>
    <property type="match status" value="1"/>
</dbReference>
<comment type="caution">
    <text evidence="1">Lacks conserved residue(s) required for the propagation of feature annotation.</text>
</comment>
<evidence type="ECO:0000313" key="5">
    <source>
        <dbReference type="Proteomes" id="UP000075880"/>
    </source>
</evidence>
<feature type="transmembrane region" description="Helical" evidence="2">
    <location>
        <begin position="198"/>
        <end position="218"/>
    </location>
</feature>
<evidence type="ECO:0000313" key="4">
    <source>
        <dbReference type="EnsemblMetazoa" id="ENSAATROPP013230"/>
    </source>
</evidence>
<organism evidence="4 5">
    <name type="scientific">Anopheles atroparvus</name>
    <name type="common">European mosquito</name>
    <dbReference type="NCBI Taxonomy" id="41427"/>
    <lineage>
        <taxon>Eukaryota</taxon>
        <taxon>Metazoa</taxon>
        <taxon>Ecdysozoa</taxon>
        <taxon>Arthropoda</taxon>
        <taxon>Hexapoda</taxon>
        <taxon>Insecta</taxon>
        <taxon>Pterygota</taxon>
        <taxon>Neoptera</taxon>
        <taxon>Endopterygota</taxon>
        <taxon>Diptera</taxon>
        <taxon>Nematocera</taxon>
        <taxon>Culicoidea</taxon>
        <taxon>Culicidae</taxon>
        <taxon>Anophelinae</taxon>
        <taxon>Anopheles</taxon>
    </lineage>
</organism>